<accession>A0A5E6P2I7</accession>
<dbReference type="OrthoDB" id="9801997at2"/>
<dbReference type="SUPFAM" id="SSF69118">
    <property type="entry name" value="AhpD-like"/>
    <property type="match status" value="1"/>
</dbReference>
<organism evidence="2 3">
    <name type="scientific">Pseudomonas fluorescens</name>
    <dbReference type="NCBI Taxonomy" id="294"/>
    <lineage>
        <taxon>Bacteria</taxon>
        <taxon>Pseudomonadati</taxon>
        <taxon>Pseudomonadota</taxon>
        <taxon>Gammaproteobacteria</taxon>
        <taxon>Pseudomonadales</taxon>
        <taxon>Pseudomonadaceae</taxon>
        <taxon>Pseudomonas</taxon>
    </lineage>
</organism>
<dbReference type="InterPro" id="IPR004675">
    <property type="entry name" value="AhpD_core"/>
</dbReference>
<dbReference type="GO" id="GO:0051920">
    <property type="term" value="F:peroxiredoxin activity"/>
    <property type="evidence" value="ECO:0007669"/>
    <property type="project" value="InterPro"/>
</dbReference>
<proteinExistence type="predicted"/>
<protein>
    <recommendedName>
        <fullName evidence="1">Carboxymuconolactone decarboxylase-like domain-containing protein</fullName>
    </recommendedName>
</protein>
<feature type="domain" description="Carboxymuconolactone decarboxylase-like" evidence="1">
    <location>
        <begin position="12"/>
        <end position="93"/>
    </location>
</feature>
<evidence type="ECO:0000313" key="3">
    <source>
        <dbReference type="Proteomes" id="UP000325607"/>
    </source>
</evidence>
<dbReference type="RefSeq" id="WP_150578630.1">
    <property type="nucleotide sequence ID" value="NZ_CABVGX010000001.1"/>
</dbReference>
<dbReference type="EMBL" id="CABVGX010000001">
    <property type="protein sequence ID" value="VVM37453.1"/>
    <property type="molecule type" value="Genomic_DNA"/>
</dbReference>
<dbReference type="PANTHER" id="PTHR34846">
    <property type="entry name" value="4-CARBOXYMUCONOLACTONE DECARBOXYLASE FAMILY PROTEIN (AFU_ORTHOLOGUE AFUA_6G11590)"/>
    <property type="match status" value="1"/>
</dbReference>
<dbReference type="AlphaFoldDB" id="A0A5E6P2I7"/>
<reference evidence="2 3" key="1">
    <citation type="submission" date="2019-09" db="EMBL/GenBank/DDBJ databases">
        <authorList>
            <person name="Chandra G."/>
            <person name="Truman W A."/>
        </authorList>
    </citation>
    <scope>NUCLEOTIDE SEQUENCE [LARGE SCALE GENOMIC DNA]</scope>
    <source>
        <strain evidence="2">PS645</strain>
    </source>
</reference>
<dbReference type="Proteomes" id="UP000325607">
    <property type="component" value="Unassembled WGS sequence"/>
</dbReference>
<evidence type="ECO:0000259" key="1">
    <source>
        <dbReference type="Pfam" id="PF02627"/>
    </source>
</evidence>
<dbReference type="Gene3D" id="1.20.1290.10">
    <property type="entry name" value="AhpD-like"/>
    <property type="match status" value="1"/>
</dbReference>
<dbReference type="InterPro" id="IPR003779">
    <property type="entry name" value="CMD-like"/>
</dbReference>
<dbReference type="InterPro" id="IPR029032">
    <property type="entry name" value="AhpD-like"/>
</dbReference>
<gene>
    <name evidence="2" type="ORF">PS645_00095</name>
</gene>
<dbReference type="PANTHER" id="PTHR34846:SF10">
    <property type="entry name" value="CYTOPLASMIC PROTEIN"/>
    <property type="match status" value="1"/>
</dbReference>
<name>A0A5E6P2I7_PSEFL</name>
<evidence type="ECO:0000313" key="2">
    <source>
        <dbReference type="EMBL" id="VVM37453.1"/>
    </source>
</evidence>
<sequence length="159" mass="18315">MTQRIDYQKQSPELFKKFVEFSFALKQSSIEQSIRDLVDLRASQLNGCAFCVDMHVKEATMHEERPLRLHHVAVWRESQLFSPRERAALAWTEILTQIPAQGVPDELYDRVRTQFSEKEVSDLTFLVMSINAWNRVNVALRVVPGTYDKAFGIDKSGLA</sequence>
<dbReference type="Pfam" id="PF02627">
    <property type="entry name" value="CMD"/>
    <property type="match status" value="1"/>
</dbReference>
<dbReference type="NCBIfam" id="TIGR00778">
    <property type="entry name" value="ahpD_dom"/>
    <property type="match status" value="1"/>
</dbReference>